<evidence type="ECO:0000256" key="5">
    <source>
        <dbReference type="HAMAP-Rule" id="MF_00524"/>
    </source>
</evidence>
<dbReference type="EMBL" id="VICE01000087">
    <property type="protein sequence ID" value="TQD44899.1"/>
    <property type="molecule type" value="Genomic_DNA"/>
</dbReference>
<keyword evidence="5" id="KW-0324">Glycolysis</keyword>
<dbReference type="InterPro" id="IPR050201">
    <property type="entry name" value="Bacterial_glucokinase"/>
</dbReference>
<keyword evidence="5" id="KW-0963">Cytoplasm</keyword>
<comment type="subcellular location">
    <subcellularLocation>
        <location evidence="5">Cytoplasm</location>
    </subcellularLocation>
</comment>
<dbReference type="InterPro" id="IPR003836">
    <property type="entry name" value="Glucokinase"/>
</dbReference>
<feature type="binding site" evidence="5">
    <location>
        <begin position="16"/>
        <end position="21"/>
    </location>
    <ligand>
        <name>ATP</name>
        <dbReference type="ChEBI" id="CHEBI:30616"/>
    </ligand>
</feature>
<protein>
    <recommendedName>
        <fullName evidence="5">Glucokinase</fullName>
        <ecNumber evidence="5">2.7.1.2</ecNumber>
    </recommendedName>
    <alternativeName>
        <fullName evidence="5">Glucose kinase</fullName>
    </alternativeName>
</protein>
<gene>
    <name evidence="5 7" type="primary">glk</name>
    <name evidence="7" type="ORF">FKV25_09325</name>
</gene>
<evidence type="ECO:0000256" key="4">
    <source>
        <dbReference type="ARBA" id="ARBA00022840"/>
    </source>
</evidence>
<comment type="caution">
    <text evidence="7">The sequence shown here is derived from an EMBL/GenBank/DDBJ whole genome shotgun (WGS) entry which is preliminary data.</text>
</comment>
<dbReference type="Gene3D" id="3.30.420.40">
    <property type="match status" value="1"/>
</dbReference>
<comment type="similarity">
    <text evidence="5 6">Belongs to the bacterial glucokinase family.</text>
</comment>
<dbReference type="OrthoDB" id="9800595at2"/>
<evidence type="ECO:0000256" key="3">
    <source>
        <dbReference type="ARBA" id="ARBA00022777"/>
    </source>
</evidence>
<dbReference type="CDD" id="cd24008">
    <property type="entry name" value="ASKHA_NBD_GLK"/>
    <property type="match status" value="1"/>
</dbReference>
<dbReference type="Gene3D" id="3.40.367.20">
    <property type="match status" value="1"/>
</dbReference>
<evidence type="ECO:0000256" key="1">
    <source>
        <dbReference type="ARBA" id="ARBA00022679"/>
    </source>
</evidence>
<evidence type="ECO:0000256" key="6">
    <source>
        <dbReference type="RuleBase" id="RU004046"/>
    </source>
</evidence>
<dbReference type="NCBIfam" id="NF009073">
    <property type="entry name" value="PRK12408.1"/>
    <property type="match status" value="1"/>
</dbReference>
<keyword evidence="8" id="KW-1185">Reference proteome</keyword>
<dbReference type="GO" id="GO:0004340">
    <property type="term" value="F:glucokinase activity"/>
    <property type="evidence" value="ECO:0007669"/>
    <property type="project" value="UniProtKB-UniRule"/>
</dbReference>
<evidence type="ECO:0000256" key="2">
    <source>
        <dbReference type="ARBA" id="ARBA00022741"/>
    </source>
</evidence>
<dbReference type="PANTHER" id="PTHR47690">
    <property type="entry name" value="GLUCOKINASE"/>
    <property type="match status" value="1"/>
</dbReference>
<keyword evidence="2 5" id="KW-0547">Nucleotide-binding</keyword>
<name>A0A508A4M5_9GAMM</name>
<sequence length="336" mass="35549">MSASLPLSPPPGALLADIGGTNARFALAAADASHPDVIASSIRIYPVKDFPSLADAARHYLEEMHASPDRAVLAVAGPVKDARAHITNHPWTICAERMGEALGLAEVALVNDFTAQAMAVSVLEPAQTLAMGGAPWLGWQDEGDRTYAIIGAGTGLGVGGLLRREGRFHPLQTEGGHASFAPGTDEEIDVLRFLSRQHARVSNERLLSGSGLVNIHRALAHIHGHPTLALEPRDITARAQQGDALCLRAIDMFCAVFGAVAGDLVLTLGAWDGVFLTGGLVPRLAPWLEASPFRQRFEHKGRLSEQMRQVPAMAITHPQPGLLGAAAMSTGRCAHP</sequence>
<accession>A0A508A4M5</accession>
<dbReference type="GO" id="GO:0005524">
    <property type="term" value="F:ATP binding"/>
    <property type="evidence" value="ECO:0007669"/>
    <property type="project" value="UniProtKB-UniRule"/>
</dbReference>
<evidence type="ECO:0000313" key="7">
    <source>
        <dbReference type="EMBL" id="TQD44899.1"/>
    </source>
</evidence>
<dbReference type="EC" id="2.7.1.2" evidence="5"/>
<dbReference type="SUPFAM" id="SSF53067">
    <property type="entry name" value="Actin-like ATPase domain"/>
    <property type="match status" value="1"/>
</dbReference>
<keyword evidence="4 5" id="KW-0067">ATP-binding</keyword>
<dbReference type="NCBIfam" id="TIGR00749">
    <property type="entry name" value="glk"/>
    <property type="match status" value="1"/>
</dbReference>
<dbReference type="GO" id="GO:0005829">
    <property type="term" value="C:cytosol"/>
    <property type="evidence" value="ECO:0007669"/>
    <property type="project" value="TreeGrafter"/>
</dbReference>
<dbReference type="PANTHER" id="PTHR47690:SF1">
    <property type="entry name" value="GLUCOKINASE"/>
    <property type="match status" value="1"/>
</dbReference>
<dbReference type="Pfam" id="PF02685">
    <property type="entry name" value="Glucokinase"/>
    <property type="match status" value="1"/>
</dbReference>
<dbReference type="GO" id="GO:0006096">
    <property type="term" value="P:glycolytic process"/>
    <property type="evidence" value="ECO:0007669"/>
    <property type="project" value="UniProtKB-UniRule"/>
</dbReference>
<dbReference type="AlphaFoldDB" id="A0A508A4M5"/>
<comment type="catalytic activity">
    <reaction evidence="5">
        <text>D-glucose + ATP = D-glucose 6-phosphate + ADP + H(+)</text>
        <dbReference type="Rhea" id="RHEA:17825"/>
        <dbReference type="ChEBI" id="CHEBI:4167"/>
        <dbReference type="ChEBI" id="CHEBI:15378"/>
        <dbReference type="ChEBI" id="CHEBI:30616"/>
        <dbReference type="ChEBI" id="CHEBI:61548"/>
        <dbReference type="ChEBI" id="CHEBI:456216"/>
        <dbReference type="EC" id="2.7.1.2"/>
    </reaction>
</comment>
<dbReference type="GO" id="GO:0005536">
    <property type="term" value="F:D-glucose binding"/>
    <property type="evidence" value="ECO:0007669"/>
    <property type="project" value="InterPro"/>
</dbReference>
<dbReference type="Proteomes" id="UP000318212">
    <property type="component" value="Unassembled WGS sequence"/>
</dbReference>
<keyword evidence="3 5" id="KW-0418">Kinase</keyword>
<proteinExistence type="inferred from homology"/>
<dbReference type="RefSeq" id="WP_141518527.1">
    <property type="nucleotide sequence ID" value="NZ_VICE01000087.1"/>
</dbReference>
<keyword evidence="1 5" id="KW-0808">Transferase</keyword>
<reference evidence="7 8" key="1">
    <citation type="submission" date="2019-06" db="EMBL/GenBank/DDBJ databases">
        <title>Lysobacter alkalisoli sp. nov. isolated from saline soil.</title>
        <authorList>
            <person name="Sun J.-Q."/>
            <person name="Xu L."/>
        </authorList>
    </citation>
    <scope>NUCLEOTIDE SEQUENCE [LARGE SCALE GENOMIC DNA]</scope>
    <source>
        <strain evidence="7 8">JCM 31130</strain>
    </source>
</reference>
<dbReference type="HAMAP" id="MF_00524">
    <property type="entry name" value="Glucokinase"/>
    <property type="match status" value="1"/>
</dbReference>
<evidence type="ECO:0000313" key="8">
    <source>
        <dbReference type="Proteomes" id="UP000318212"/>
    </source>
</evidence>
<organism evidence="7 8">
    <name type="scientific">Marilutibacter aestuarii</name>
    <dbReference type="NCBI Taxonomy" id="1706195"/>
    <lineage>
        <taxon>Bacteria</taxon>
        <taxon>Pseudomonadati</taxon>
        <taxon>Pseudomonadota</taxon>
        <taxon>Gammaproteobacteria</taxon>
        <taxon>Lysobacterales</taxon>
        <taxon>Lysobacteraceae</taxon>
        <taxon>Marilutibacter</taxon>
    </lineage>
</organism>
<dbReference type="InterPro" id="IPR043129">
    <property type="entry name" value="ATPase_NBD"/>
</dbReference>